<sequence length="336" mass="39155">MFKESEISKERLDIDVSVIINVHNQPLSLKLALRSLLAQDFTGFQEVIVADDGSDSDTFLGIYQDFDRAGIPLKYVWQQDRGMRENVSFNNGIRLARGNYLLFLAGDMVPSIDLVKKHMETHVQPKLIVAGNRNWRGEINPIVFESLDGKPIRVALNDLEHDWQTDEVSERRELGESEKRKQWLHSKSPWRAAFACNLSVPNNPEVEFDESYIGWGNYDQELSYRLHSNHDYHTVYREDIHAYHLESPEAVANVYRTKKHEDIVNYLRNTCYFFDKCPGLETEEVFFGFGRLQLDKDLDRWVVVEKPSEKLSKNQLERKVREARDWLSTHGVYSST</sequence>
<dbReference type="InterPro" id="IPR001173">
    <property type="entry name" value="Glyco_trans_2-like"/>
</dbReference>
<feature type="domain" description="Glycosyltransferase 2-like" evidence="1">
    <location>
        <begin position="17"/>
        <end position="137"/>
    </location>
</feature>
<dbReference type="Gene3D" id="3.90.550.10">
    <property type="entry name" value="Spore Coat Polysaccharide Biosynthesis Protein SpsA, Chain A"/>
    <property type="match status" value="1"/>
</dbReference>
<dbReference type="InterPro" id="IPR029044">
    <property type="entry name" value="Nucleotide-diphossugar_trans"/>
</dbReference>
<evidence type="ECO:0000259" key="1">
    <source>
        <dbReference type="Pfam" id="PF00535"/>
    </source>
</evidence>
<dbReference type="AlphaFoldDB" id="A0A1F8C1M5"/>
<dbReference type="InterPro" id="IPR050834">
    <property type="entry name" value="Glycosyltransf_2"/>
</dbReference>
<organism evidence="2 3">
    <name type="scientific">Candidatus Woesebacteria bacterium RIFCSPLOWO2_01_FULL_44_14</name>
    <dbReference type="NCBI Taxonomy" id="1802525"/>
    <lineage>
        <taxon>Bacteria</taxon>
        <taxon>Candidatus Woeseibacteriota</taxon>
    </lineage>
</organism>
<dbReference type="PANTHER" id="PTHR43685:SF2">
    <property type="entry name" value="GLYCOSYLTRANSFERASE 2-LIKE DOMAIN-CONTAINING PROTEIN"/>
    <property type="match status" value="1"/>
</dbReference>
<dbReference type="PANTHER" id="PTHR43685">
    <property type="entry name" value="GLYCOSYLTRANSFERASE"/>
    <property type="match status" value="1"/>
</dbReference>
<accession>A0A1F8C1M5</accession>
<dbReference type="SUPFAM" id="SSF53448">
    <property type="entry name" value="Nucleotide-diphospho-sugar transferases"/>
    <property type="match status" value="1"/>
</dbReference>
<protein>
    <recommendedName>
        <fullName evidence="1">Glycosyltransferase 2-like domain-containing protein</fullName>
    </recommendedName>
</protein>
<dbReference type="Proteomes" id="UP000178429">
    <property type="component" value="Unassembled WGS sequence"/>
</dbReference>
<dbReference type="EMBL" id="MGHL01000006">
    <property type="protein sequence ID" value="OGM70264.1"/>
    <property type="molecule type" value="Genomic_DNA"/>
</dbReference>
<name>A0A1F8C1M5_9BACT</name>
<proteinExistence type="predicted"/>
<dbReference type="STRING" id="1802525.A2975_04295"/>
<dbReference type="Pfam" id="PF00535">
    <property type="entry name" value="Glycos_transf_2"/>
    <property type="match status" value="1"/>
</dbReference>
<evidence type="ECO:0000313" key="3">
    <source>
        <dbReference type="Proteomes" id="UP000178429"/>
    </source>
</evidence>
<gene>
    <name evidence="2" type="ORF">A2975_04295</name>
</gene>
<reference evidence="2 3" key="1">
    <citation type="journal article" date="2016" name="Nat. Commun.">
        <title>Thousands of microbial genomes shed light on interconnected biogeochemical processes in an aquifer system.</title>
        <authorList>
            <person name="Anantharaman K."/>
            <person name="Brown C.T."/>
            <person name="Hug L.A."/>
            <person name="Sharon I."/>
            <person name="Castelle C.J."/>
            <person name="Probst A.J."/>
            <person name="Thomas B.C."/>
            <person name="Singh A."/>
            <person name="Wilkins M.J."/>
            <person name="Karaoz U."/>
            <person name="Brodie E.L."/>
            <person name="Williams K.H."/>
            <person name="Hubbard S.S."/>
            <person name="Banfield J.F."/>
        </authorList>
    </citation>
    <scope>NUCLEOTIDE SEQUENCE [LARGE SCALE GENOMIC DNA]</scope>
</reference>
<comment type="caution">
    <text evidence="2">The sequence shown here is derived from an EMBL/GenBank/DDBJ whole genome shotgun (WGS) entry which is preliminary data.</text>
</comment>
<evidence type="ECO:0000313" key="2">
    <source>
        <dbReference type="EMBL" id="OGM70264.1"/>
    </source>
</evidence>